<dbReference type="Pfam" id="PF15967">
    <property type="entry name" value="Nucleoporin_FG2"/>
    <property type="match status" value="1"/>
</dbReference>
<feature type="compositionally biased region" description="Low complexity" evidence="9">
    <location>
        <begin position="226"/>
        <end position="237"/>
    </location>
</feature>
<dbReference type="EMBL" id="VHII01000022">
    <property type="protein sequence ID" value="KAF1372897.1"/>
    <property type="molecule type" value="Genomic_DNA"/>
</dbReference>
<name>A0A6A5DNC8_PERFL</name>
<organism evidence="10 11">
    <name type="scientific">Perca fluviatilis</name>
    <name type="common">European perch</name>
    <dbReference type="NCBI Taxonomy" id="8168"/>
    <lineage>
        <taxon>Eukaryota</taxon>
        <taxon>Metazoa</taxon>
        <taxon>Chordata</taxon>
        <taxon>Craniata</taxon>
        <taxon>Vertebrata</taxon>
        <taxon>Euteleostomi</taxon>
        <taxon>Actinopterygii</taxon>
        <taxon>Neopterygii</taxon>
        <taxon>Teleostei</taxon>
        <taxon>Neoteleostei</taxon>
        <taxon>Acanthomorphata</taxon>
        <taxon>Eupercaria</taxon>
        <taxon>Perciformes</taxon>
        <taxon>Percoidei</taxon>
        <taxon>Percidae</taxon>
        <taxon>Percinae</taxon>
        <taxon>Perca</taxon>
    </lineage>
</organism>
<protein>
    <recommendedName>
        <fullName evidence="12">Nucleoporin 58</fullName>
    </recommendedName>
</protein>
<dbReference type="InterPro" id="IPR024882">
    <property type="entry name" value="NUP58/p45/49"/>
</dbReference>
<evidence type="ECO:0000313" key="11">
    <source>
        <dbReference type="Proteomes" id="UP000465112"/>
    </source>
</evidence>
<dbReference type="GO" id="GO:0008139">
    <property type="term" value="F:nuclear localization sequence binding"/>
    <property type="evidence" value="ECO:0007669"/>
    <property type="project" value="InterPro"/>
</dbReference>
<keyword evidence="6" id="KW-0906">Nuclear pore complex</keyword>
<evidence type="ECO:0000256" key="9">
    <source>
        <dbReference type="SAM" id="MobiDB-lite"/>
    </source>
</evidence>
<feature type="region of interest" description="Disordered" evidence="9">
    <location>
        <begin position="225"/>
        <end position="247"/>
    </location>
</feature>
<accession>A0A6A5DNC8</accession>
<keyword evidence="7" id="KW-0539">Nucleus</keyword>
<dbReference type="GO" id="GO:0017056">
    <property type="term" value="F:structural constituent of nuclear pore"/>
    <property type="evidence" value="ECO:0007669"/>
    <property type="project" value="InterPro"/>
</dbReference>
<dbReference type="Gene3D" id="6.10.140.1350">
    <property type="match status" value="1"/>
</dbReference>
<evidence type="ECO:0000256" key="6">
    <source>
        <dbReference type="ARBA" id="ARBA00023132"/>
    </source>
</evidence>
<evidence type="ECO:0000256" key="5">
    <source>
        <dbReference type="ARBA" id="ARBA00023010"/>
    </source>
</evidence>
<evidence type="ECO:0000313" key="10">
    <source>
        <dbReference type="EMBL" id="KAF1372897.1"/>
    </source>
</evidence>
<keyword evidence="8" id="KW-0175">Coiled coil</keyword>
<dbReference type="AlphaFoldDB" id="A0A6A5DNC8"/>
<keyword evidence="5" id="KW-0811">Translocation</keyword>
<evidence type="ECO:0000256" key="3">
    <source>
        <dbReference type="ARBA" id="ARBA00022816"/>
    </source>
</evidence>
<feature type="region of interest" description="Disordered" evidence="9">
    <location>
        <begin position="580"/>
        <end position="599"/>
    </location>
</feature>
<gene>
    <name evidence="10" type="ORF">PFLUV_G00254650</name>
</gene>
<reference evidence="10 11" key="1">
    <citation type="submission" date="2019-06" db="EMBL/GenBank/DDBJ databases">
        <title>A chromosome-scale genome assembly of the European perch, Perca fluviatilis.</title>
        <authorList>
            <person name="Roques C."/>
            <person name="Zahm M."/>
            <person name="Cabau C."/>
            <person name="Klopp C."/>
            <person name="Bouchez O."/>
            <person name="Donnadieu C."/>
            <person name="Kuhl H."/>
            <person name="Gislard M."/>
            <person name="Guendouz S."/>
            <person name="Journot L."/>
            <person name="Haffray P."/>
            <person name="Bestin A."/>
            <person name="Morvezen R."/>
            <person name="Feron R."/>
            <person name="Wen M."/>
            <person name="Jouanno E."/>
            <person name="Herpin A."/>
            <person name="Schartl M."/>
            <person name="Postlethwait J."/>
            <person name="Schaerlinger B."/>
            <person name="Chardard D."/>
            <person name="Lecocq T."/>
            <person name="Poncet C."/>
            <person name="Jaffrelo L."/>
            <person name="Lampietro C."/>
            <person name="Guiguen Y."/>
        </authorList>
    </citation>
    <scope>NUCLEOTIDE SEQUENCE [LARGE SCALE GENOMIC DNA]</scope>
    <source>
        <tissue evidence="10">Blood</tissue>
    </source>
</reference>
<keyword evidence="11" id="KW-1185">Reference proteome</keyword>
<evidence type="ECO:0000256" key="7">
    <source>
        <dbReference type="ARBA" id="ARBA00023242"/>
    </source>
</evidence>
<dbReference type="PANTHER" id="PTHR13437:SF2">
    <property type="entry name" value="NUCLEOPORIN P58_P45"/>
    <property type="match status" value="1"/>
</dbReference>
<keyword evidence="4" id="KW-0653">Protein transport</keyword>
<dbReference type="GO" id="GO:0015031">
    <property type="term" value="P:protein transport"/>
    <property type="evidence" value="ECO:0007669"/>
    <property type="project" value="UniProtKB-KW"/>
</dbReference>
<dbReference type="GO" id="GO:0005643">
    <property type="term" value="C:nuclear pore"/>
    <property type="evidence" value="ECO:0007669"/>
    <property type="project" value="UniProtKB-SubCell"/>
</dbReference>
<evidence type="ECO:0000256" key="4">
    <source>
        <dbReference type="ARBA" id="ARBA00022927"/>
    </source>
</evidence>
<sequence length="599" mass="60081">MSGFNFGSGTLGSTNTGGGFAFGAATSAPAANTGGFSIGTALGTAAATLATSTSTTPSLGLGGSLFAQKPTGGFSFNTPASSAAAPTAGLTLGAPATTAASTGFSLAFNKPTASATPFSLTTTSISSSAPAGAGLSFGSVLTSVAPQQPASAGFSLGLGGTTSTTAATSTGPSLGGSLFANTLSAGLGQTTLGLGGGLTLGSLLAASTAVSAAPAPSIGLGGVDFSTSSESKSDTSSGANAQDSKALKDENLPPVICQDVENFQKFVKDQKQVQEDISRMSSKAISKVQDDIKSLKQLLSVSASGLQRQALAIDKLKLETAQELKNADIALRTQKTPPGLQHENTAPSDYFRSLVEQFEVQLQQYRQQIEELENHLTTQSSGSHITPQDLTLAMQKLYQTFVAQAAQLQSVNENVKILKHQYLSYRRSFLEDSTDVFESKRASNRKWQSTPRVTTGPAPFSSVPNAAAVAMAATLTQQQQPTPGTQAPLGAGFGNPFASAVGTSLGSSTLGGFGGGPGFGGVGTGGSSFAFSTSKPTGGSLSAGFGSSSSTGFNFSSNPGINPSAGLTFGVSNPAAAGFGAAPLLQLKKPPAGNKRGKR</sequence>
<proteinExistence type="predicted"/>
<dbReference type="GO" id="GO:0051028">
    <property type="term" value="P:mRNA transport"/>
    <property type="evidence" value="ECO:0007669"/>
    <property type="project" value="UniProtKB-KW"/>
</dbReference>
<comment type="subcellular location">
    <subcellularLocation>
        <location evidence="1">Nucleus</location>
        <location evidence="1">Nuclear pore complex</location>
    </subcellularLocation>
</comment>
<keyword evidence="3" id="KW-0509">mRNA transport</keyword>
<keyword evidence="2" id="KW-0813">Transport</keyword>
<evidence type="ECO:0000256" key="8">
    <source>
        <dbReference type="SAM" id="Coils"/>
    </source>
</evidence>
<evidence type="ECO:0000256" key="1">
    <source>
        <dbReference type="ARBA" id="ARBA00004567"/>
    </source>
</evidence>
<comment type="caution">
    <text evidence="10">The sequence shown here is derived from an EMBL/GenBank/DDBJ whole genome shotgun (WGS) entry which is preliminary data.</text>
</comment>
<dbReference type="Proteomes" id="UP000465112">
    <property type="component" value="Chromosome 22"/>
</dbReference>
<feature type="coiled-coil region" evidence="8">
    <location>
        <begin position="355"/>
        <end position="382"/>
    </location>
</feature>
<evidence type="ECO:0000256" key="2">
    <source>
        <dbReference type="ARBA" id="ARBA00022448"/>
    </source>
</evidence>
<dbReference type="PANTHER" id="PTHR13437">
    <property type="entry name" value="NUCLEOPORIN P58/P45 NUCLEOPORIN-LIKE PROTEIN 1"/>
    <property type="match status" value="1"/>
</dbReference>
<dbReference type="OrthoDB" id="2538017at2759"/>
<evidence type="ECO:0008006" key="12">
    <source>
        <dbReference type="Google" id="ProtNLM"/>
    </source>
</evidence>